<dbReference type="EMBL" id="QGKX02000996">
    <property type="protein sequence ID" value="KAF3559222.1"/>
    <property type="molecule type" value="Genomic_DNA"/>
</dbReference>
<feature type="region of interest" description="Disordered" evidence="1">
    <location>
        <begin position="1"/>
        <end position="33"/>
    </location>
</feature>
<evidence type="ECO:0000256" key="1">
    <source>
        <dbReference type="SAM" id="MobiDB-lite"/>
    </source>
</evidence>
<proteinExistence type="predicted"/>
<reference evidence="2" key="1">
    <citation type="submission" date="2019-12" db="EMBL/GenBank/DDBJ databases">
        <title>Genome sequencing and annotation of Brassica cretica.</title>
        <authorList>
            <person name="Studholme D.J."/>
            <person name="Sarris P."/>
        </authorList>
    </citation>
    <scope>NUCLEOTIDE SEQUENCE</scope>
    <source>
        <strain evidence="2">PFS-109/04</strain>
        <tissue evidence="2">Leaf</tissue>
    </source>
</reference>
<comment type="caution">
    <text evidence="2">The sequence shown here is derived from an EMBL/GenBank/DDBJ whole genome shotgun (WGS) entry which is preliminary data.</text>
</comment>
<dbReference type="AlphaFoldDB" id="A0A8S9QZK1"/>
<gene>
    <name evidence="2" type="ORF">F2Q69_00013957</name>
</gene>
<organism evidence="2 3">
    <name type="scientific">Brassica cretica</name>
    <name type="common">Mustard</name>
    <dbReference type="NCBI Taxonomy" id="69181"/>
    <lineage>
        <taxon>Eukaryota</taxon>
        <taxon>Viridiplantae</taxon>
        <taxon>Streptophyta</taxon>
        <taxon>Embryophyta</taxon>
        <taxon>Tracheophyta</taxon>
        <taxon>Spermatophyta</taxon>
        <taxon>Magnoliopsida</taxon>
        <taxon>eudicotyledons</taxon>
        <taxon>Gunneridae</taxon>
        <taxon>Pentapetalae</taxon>
        <taxon>rosids</taxon>
        <taxon>malvids</taxon>
        <taxon>Brassicales</taxon>
        <taxon>Brassicaceae</taxon>
        <taxon>Brassiceae</taxon>
        <taxon>Brassica</taxon>
    </lineage>
</organism>
<accession>A0A8S9QZK1</accession>
<evidence type="ECO:0000313" key="2">
    <source>
        <dbReference type="EMBL" id="KAF3559222.1"/>
    </source>
</evidence>
<sequence>MSSKTGREVGKKVDRKGNLAGSTPCPGEKLGFHSGSGRFPKTFSEATPLPFRDLILCL</sequence>
<name>A0A8S9QZK1_BRACR</name>
<feature type="compositionally biased region" description="Basic and acidic residues" evidence="1">
    <location>
        <begin position="1"/>
        <end position="17"/>
    </location>
</feature>
<protein>
    <submittedName>
        <fullName evidence="2">Uncharacterized protein</fullName>
    </submittedName>
</protein>
<evidence type="ECO:0000313" key="3">
    <source>
        <dbReference type="Proteomes" id="UP000712600"/>
    </source>
</evidence>
<dbReference type="Proteomes" id="UP000712600">
    <property type="component" value="Unassembled WGS sequence"/>
</dbReference>